<reference evidence="1" key="1">
    <citation type="journal article" date="2020" name="mSystems">
        <title>Genome- and Community-Level Interaction Insights into Carbon Utilization and Element Cycling Functions of Hydrothermarchaeota in Hydrothermal Sediment.</title>
        <authorList>
            <person name="Zhou Z."/>
            <person name="Liu Y."/>
            <person name="Xu W."/>
            <person name="Pan J."/>
            <person name="Luo Z.H."/>
            <person name="Li M."/>
        </authorList>
    </citation>
    <scope>NUCLEOTIDE SEQUENCE [LARGE SCALE GENOMIC DNA]</scope>
    <source>
        <strain evidence="1">SpSt-374</strain>
    </source>
</reference>
<proteinExistence type="predicted"/>
<gene>
    <name evidence="1" type="ORF">ENR15_22370</name>
</gene>
<organism evidence="1">
    <name type="scientific">Planktothricoides sp. SpSt-374</name>
    <dbReference type="NCBI Taxonomy" id="2282167"/>
    <lineage>
        <taxon>Bacteria</taxon>
        <taxon>Bacillati</taxon>
        <taxon>Cyanobacteriota</taxon>
        <taxon>Cyanophyceae</taxon>
        <taxon>Oscillatoriophycideae</taxon>
        <taxon>Oscillatoriales</taxon>
        <taxon>Oscillatoriaceae</taxon>
        <taxon>Planktothricoides</taxon>
    </lineage>
</organism>
<name>A0A7C3ZX63_9CYAN</name>
<protein>
    <submittedName>
        <fullName evidence="1">Uncharacterized protein</fullName>
    </submittedName>
</protein>
<dbReference type="AlphaFoldDB" id="A0A7C3ZX63"/>
<comment type="caution">
    <text evidence="1">The sequence shown here is derived from an EMBL/GenBank/DDBJ whole genome shotgun (WGS) entry which is preliminary data.</text>
</comment>
<evidence type="ECO:0000313" key="1">
    <source>
        <dbReference type="EMBL" id="HGG03306.1"/>
    </source>
</evidence>
<sequence>MQFDEIWQQYDFTEAELRSMGWQFPYDYVLNLNYYWELNQTGNDSEVAAVEQPLKLILSSCIRLDVKLNPNPLGQTEPPPHLGTIVGWGQVTPSPWIQSLSLLESEWIHVFFDIGGNNKIEALARTLTVERLTQPPLATMLQPIA</sequence>
<dbReference type="EMBL" id="DSPX01000230">
    <property type="protein sequence ID" value="HGG03306.1"/>
    <property type="molecule type" value="Genomic_DNA"/>
</dbReference>
<accession>A0A7C3ZX63</accession>